<dbReference type="PANTHER" id="PTHR13281">
    <property type="entry name" value="TRANSMEMBRANE PROTEIN 70, MITOCHONDRIAL"/>
    <property type="match status" value="1"/>
</dbReference>
<protein>
    <submittedName>
        <fullName evidence="3">Transmembrane protein 70, mitochondrial</fullName>
    </submittedName>
</protein>
<comment type="caution">
    <text evidence="3">The sequence shown here is derived from an EMBL/GenBank/DDBJ whole genome shotgun (WGS) entry which is preliminary data.</text>
</comment>
<sequence>MLHLSLLRRLRPCVGTQSITNISFKTPLFGKPSCYSGLSCLHQRTLSSVFKRSSHFVNVKMQCKPLQPMCLPSHSLSTSASNYSETGKLVYTGRLSKVVFGVKTFSYTTTVATMFMMPYVLFESQLATRSLAVQAIIIAIASLFTFVSPVLLHLLTKRYVIRLYHDAEEDTYTAVTYNVFMMEKKTVFKQGEVRIPAGPKMFTTFYAGPLGMMVDPDFFQLPSDYNHLMGYDQPFIFDENDLERPDKG</sequence>
<dbReference type="GO" id="GO:0033615">
    <property type="term" value="P:mitochondrial proton-transporting ATP synthase complex assembly"/>
    <property type="evidence" value="ECO:0007669"/>
    <property type="project" value="TreeGrafter"/>
</dbReference>
<dbReference type="GO" id="GO:0031966">
    <property type="term" value="C:mitochondrial membrane"/>
    <property type="evidence" value="ECO:0007669"/>
    <property type="project" value="TreeGrafter"/>
</dbReference>
<keyword evidence="2" id="KW-0472">Membrane</keyword>
<comment type="similarity">
    <text evidence="1">Belongs to the TMEM70 family.</text>
</comment>
<name>A0AA47MHQ9_MERPO</name>
<dbReference type="Pfam" id="PF06979">
    <property type="entry name" value="TMEM70"/>
    <property type="match status" value="1"/>
</dbReference>
<dbReference type="Proteomes" id="UP001174136">
    <property type="component" value="Unassembled WGS sequence"/>
</dbReference>
<dbReference type="PANTHER" id="PTHR13281:SF0">
    <property type="entry name" value="TRANSMEMBRANE PROTEIN 70, MITOCHONDRIAL"/>
    <property type="match status" value="1"/>
</dbReference>
<dbReference type="InterPro" id="IPR045325">
    <property type="entry name" value="TMEM70/TMEM186/TMEM223"/>
</dbReference>
<feature type="transmembrane region" description="Helical" evidence="2">
    <location>
        <begin position="131"/>
        <end position="155"/>
    </location>
</feature>
<reference evidence="3" key="1">
    <citation type="journal article" date="2023" name="Front. Mar. Sci.">
        <title>A new Merluccius polli reference genome to investigate the effects of global change in West African waters.</title>
        <authorList>
            <person name="Mateo J.L."/>
            <person name="Blanco-Fernandez C."/>
            <person name="Garcia-Vazquez E."/>
            <person name="Machado-Schiaffino G."/>
        </authorList>
    </citation>
    <scope>NUCLEOTIDE SEQUENCE</scope>
    <source>
        <strain evidence="3">C29</strain>
        <tissue evidence="3">Fin</tissue>
    </source>
</reference>
<keyword evidence="2" id="KW-1133">Transmembrane helix</keyword>
<evidence type="ECO:0000313" key="4">
    <source>
        <dbReference type="Proteomes" id="UP001174136"/>
    </source>
</evidence>
<evidence type="ECO:0000313" key="3">
    <source>
        <dbReference type="EMBL" id="KAK0140297.1"/>
    </source>
</evidence>
<keyword evidence="2 3" id="KW-0812">Transmembrane</keyword>
<dbReference type="AlphaFoldDB" id="A0AA47MHQ9"/>
<feature type="transmembrane region" description="Helical" evidence="2">
    <location>
        <begin position="98"/>
        <end position="119"/>
    </location>
</feature>
<evidence type="ECO:0000256" key="2">
    <source>
        <dbReference type="SAM" id="Phobius"/>
    </source>
</evidence>
<dbReference type="InterPro" id="IPR009724">
    <property type="entry name" value="TMEM70"/>
</dbReference>
<evidence type="ECO:0000256" key="1">
    <source>
        <dbReference type="ARBA" id="ARBA00005280"/>
    </source>
</evidence>
<accession>A0AA47MHQ9</accession>
<gene>
    <name evidence="3" type="primary">TMEM70</name>
    <name evidence="3" type="ORF">N1851_022772</name>
</gene>
<proteinExistence type="inferred from homology"/>
<dbReference type="EMBL" id="JAOPHQ010004263">
    <property type="protein sequence ID" value="KAK0140297.1"/>
    <property type="molecule type" value="Genomic_DNA"/>
</dbReference>
<organism evidence="3 4">
    <name type="scientific">Merluccius polli</name>
    <name type="common">Benguela hake</name>
    <name type="synonym">Merluccius cadenati</name>
    <dbReference type="NCBI Taxonomy" id="89951"/>
    <lineage>
        <taxon>Eukaryota</taxon>
        <taxon>Metazoa</taxon>
        <taxon>Chordata</taxon>
        <taxon>Craniata</taxon>
        <taxon>Vertebrata</taxon>
        <taxon>Euteleostomi</taxon>
        <taxon>Actinopterygii</taxon>
        <taxon>Neopterygii</taxon>
        <taxon>Teleostei</taxon>
        <taxon>Neoteleostei</taxon>
        <taxon>Acanthomorphata</taxon>
        <taxon>Zeiogadaria</taxon>
        <taxon>Gadariae</taxon>
        <taxon>Gadiformes</taxon>
        <taxon>Gadoidei</taxon>
        <taxon>Merlucciidae</taxon>
        <taxon>Merluccius</taxon>
    </lineage>
</organism>
<keyword evidence="4" id="KW-1185">Reference proteome</keyword>